<protein>
    <recommendedName>
        <fullName evidence="13 14">Crossover junction endodeoxyribonuclease RuvC</fullName>
        <ecNumber evidence="13 14">3.1.21.10</ecNumber>
    </recommendedName>
    <alternativeName>
        <fullName evidence="13">Holliday junction nuclease RuvC</fullName>
    </alternativeName>
    <alternativeName>
        <fullName evidence="13">Holliday junction resolvase RuvC</fullName>
    </alternativeName>
</protein>
<comment type="caution">
    <text evidence="15">The sequence shown here is derived from an EMBL/GenBank/DDBJ whole genome shotgun (WGS) entry which is preliminary data.</text>
</comment>
<comment type="function">
    <text evidence="13">The RuvA-RuvB-RuvC complex processes Holliday junction (HJ) DNA during genetic recombination and DNA repair. Endonuclease that resolves HJ intermediates. Cleaves cruciform DNA by making single-stranded nicks across the HJ at symmetrical positions within the homologous arms, yielding a 5'-phosphate and a 3'-hydroxyl group; requires a central core of homology in the junction. The consensus cleavage sequence is 5'-(A/T)TT(C/G)-3'. Cleavage occurs on the 3'-side of the TT dinucleotide at the point of strand exchange. HJ branch migration catalyzed by RuvA-RuvB allows RuvC to scan DNA until it finds its consensus sequence, where it cleaves and resolves the cruciform DNA.</text>
</comment>
<dbReference type="Gene3D" id="3.30.420.10">
    <property type="entry name" value="Ribonuclease H-like superfamily/Ribonuclease H"/>
    <property type="match status" value="1"/>
</dbReference>
<evidence type="ECO:0000256" key="11">
    <source>
        <dbReference type="ARBA" id="ARBA00023204"/>
    </source>
</evidence>
<dbReference type="EMBL" id="MFHQ01000007">
    <property type="protein sequence ID" value="OGF74733.1"/>
    <property type="molecule type" value="Genomic_DNA"/>
</dbReference>
<dbReference type="PANTHER" id="PTHR30194:SF3">
    <property type="entry name" value="CROSSOVER JUNCTION ENDODEOXYRIBONUCLEASE RUVC"/>
    <property type="match status" value="1"/>
</dbReference>
<evidence type="ECO:0000256" key="5">
    <source>
        <dbReference type="ARBA" id="ARBA00022759"/>
    </source>
</evidence>
<dbReference type="Proteomes" id="UP000178406">
    <property type="component" value="Unassembled WGS sequence"/>
</dbReference>
<name>A0A1F5WGG3_9BACT</name>
<dbReference type="GO" id="GO:0006310">
    <property type="term" value="P:DNA recombination"/>
    <property type="evidence" value="ECO:0007669"/>
    <property type="project" value="UniProtKB-UniRule"/>
</dbReference>
<dbReference type="STRING" id="1798338.A3J56_03305"/>
<dbReference type="NCBIfam" id="NF000711">
    <property type="entry name" value="PRK00039.2-1"/>
    <property type="match status" value="1"/>
</dbReference>
<keyword evidence="7 13" id="KW-0378">Hydrolase</keyword>
<dbReference type="Pfam" id="PF02075">
    <property type="entry name" value="RuvC"/>
    <property type="match status" value="1"/>
</dbReference>
<keyword evidence="10 13" id="KW-0233">DNA recombination</keyword>
<evidence type="ECO:0000256" key="13">
    <source>
        <dbReference type="HAMAP-Rule" id="MF_00034"/>
    </source>
</evidence>
<comment type="similarity">
    <text evidence="1 13">Belongs to the RuvC family.</text>
</comment>
<dbReference type="GO" id="GO:0048476">
    <property type="term" value="C:Holliday junction resolvase complex"/>
    <property type="evidence" value="ECO:0007669"/>
    <property type="project" value="UniProtKB-UniRule"/>
</dbReference>
<accession>A0A1F5WGG3</accession>
<evidence type="ECO:0000256" key="4">
    <source>
        <dbReference type="ARBA" id="ARBA00022723"/>
    </source>
</evidence>
<reference evidence="15 16" key="1">
    <citation type="journal article" date="2016" name="Nat. Commun.">
        <title>Thousands of microbial genomes shed light on interconnected biogeochemical processes in an aquifer system.</title>
        <authorList>
            <person name="Anantharaman K."/>
            <person name="Brown C.T."/>
            <person name="Hug L.A."/>
            <person name="Sharon I."/>
            <person name="Castelle C.J."/>
            <person name="Probst A.J."/>
            <person name="Thomas B.C."/>
            <person name="Singh A."/>
            <person name="Wilkins M.J."/>
            <person name="Karaoz U."/>
            <person name="Brodie E.L."/>
            <person name="Williams K.H."/>
            <person name="Hubbard S.S."/>
            <person name="Banfield J.F."/>
        </authorList>
    </citation>
    <scope>NUCLEOTIDE SEQUENCE [LARGE SCALE GENOMIC DNA]</scope>
</reference>
<feature type="active site" evidence="13">
    <location>
        <position position="7"/>
    </location>
</feature>
<evidence type="ECO:0000313" key="16">
    <source>
        <dbReference type="Proteomes" id="UP000178406"/>
    </source>
</evidence>
<feature type="active site" evidence="13">
    <location>
        <position position="140"/>
    </location>
</feature>
<keyword evidence="8 13" id="KW-0460">Magnesium</keyword>
<comment type="subcellular location">
    <subcellularLocation>
        <location evidence="13">Cytoplasm</location>
    </subcellularLocation>
</comment>
<comment type="cofactor">
    <cofactor evidence="13">
        <name>Mg(2+)</name>
        <dbReference type="ChEBI" id="CHEBI:18420"/>
    </cofactor>
    <text evidence="13">Binds 2 Mg(2+) ion per subunit.</text>
</comment>
<comment type="subunit">
    <text evidence="13">Homodimer which binds Holliday junction (HJ) DNA. The HJ becomes 2-fold symmetrical on binding to RuvC with unstacked arms; it has a different conformation from HJ DNA in complex with RuvA. In the full resolvosome a probable DNA-RuvA(4)-RuvB(12)-RuvC(2) complex forms which resolves the HJ.</text>
</comment>
<evidence type="ECO:0000256" key="2">
    <source>
        <dbReference type="ARBA" id="ARBA00022490"/>
    </source>
</evidence>
<keyword evidence="2 13" id="KW-0963">Cytoplasm</keyword>
<keyword evidence="4 13" id="KW-0479">Metal-binding</keyword>
<dbReference type="InterPro" id="IPR036397">
    <property type="entry name" value="RNaseH_sf"/>
</dbReference>
<feature type="binding site" evidence="13">
    <location>
        <position position="140"/>
    </location>
    <ligand>
        <name>Mg(2+)</name>
        <dbReference type="ChEBI" id="CHEBI:18420"/>
        <label>1</label>
    </ligand>
</feature>
<dbReference type="NCBIfam" id="TIGR00228">
    <property type="entry name" value="ruvC"/>
    <property type="match status" value="1"/>
</dbReference>
<gene>
    <name evidence="13" type="primary">ruvC</name>
    <name evidence="15" type="ORF">A3J56_03305</name>
</gene>
<keyword evidence="11 13" id="KW-0234">DNA repair</keyword>
<evidence type="ECO:0000256" key="7">
    <source>
        <dbReference type="ARBA" id="ARBA00022801"/>
    </source>
</evidence>
<dbReference type="HAMAP" id="MF_00034">
    <property type="entry name" value="RuvC"/>
    <property type="match status" value="1"/>
</dbReference>
<evidence type="ECO:0000256" key="8">
    <source>
        <dbReference type="ARBA" id="ARBA00022842"/>
    </source>
</evidence>
<dbReference type="InterPro" id="IPR002176">
    <property type="entry name" value="X-over_junc_endoDNase_RuvC"/>
</dbReference>
<dbReference type="PRINTS" id="PR00696">
    <property type="entry name" value="RSOLVASERUVC"/>
</dbReference>
<keyword evidence="5 13" id="KW-0255">Endonuclease</keyword>
<evidence type="ECO:0000256" key="12">
    <source>
        <dbReference type="ARBA" id="ARBA00029354"/>
    </source>
</evidence>
<dbReference type="PANTHER" id="PTHR30194">
    <property type="entry name" value="CROSSOVER JUNCTION ENDODEOXYRIBONUCLEASE RUVC"/>
    <property type="match status" value="1"/>
</dbReference>
<feature type="binding site" evidence="13">
    <location>
        <position position="67"/>
    </location>
    <ligand>
        <name>Mg(2+)</name>
        <dbReference type="ChEBI" id="CHEBI:18420"/>
        <label>2</label>
    </ligand>
</feature>
<sequence>MKVLGIDPGIERMGWGVVQKTSTGFARLDSGVFKTPKTLPQEKRLAAIYHFLNKLLIRTKPDIVGIERLFFAANAKTAITVGEARGVILLAAAEYGATIKEFTPLQVKMTVCGDGRADKKRVAAMLRYSIALPNRALLDDETDALAIALTTLVHKEISS</sequence>
<feature type="active site" evidence="13">
    <location>
        <position position="67"/>
    </location>
</feature>
<evidence type="ECO:0000313" key="15">
    <source>
        <dbReference type="EMBL" id="OGF74733.1"/>
    </source>
</evidence>
<dbReference type="InterPro" id="IPR012337">
    <property type="entry name" value="RNaseH-like_sf"/>
</dbReference>
<evidence type="ECO:0000256" key="10">
    <source>
        <dbReference type="ARBA" id="ARBA00023172"/>
    </source>
</evidence>
<organism evidence="15 16">
    <name type="scientific">Candidatus Giovannonibacteria bacterium RIFCSPHIGHO2_02_FULL_46_20</name>
    <dbReference type="NCBI Taxonomy" id="1798338"/>
    <lineage>
        <taxon>Bacteria</taxon>
        <taxon>Candidatus Giovannoniibacteriota</taxon>
    </lineage>
</organism>
<keyword evidence="3 13" id="KW-0540">Nuclease</keyword>
<comment type="catalytic activity">
    <reaction evidence="12 13">
        <text>Endonucleolytic cleavage at a junction such as a reciprocal single-stranded crossover between two homologous DNA duplexes (Holliday junction).</text>
        <dbReference type="EC" id="3.1.21.10"/>
    </reaction>
</comment>
<dbReference type="EC" id="3.1.21.10" evidence="13 14"/>
<dbReference type="CDD" id="cd16962">
    <property type="entry name" value="RuvC"/>
    <property type="match status" value="1"/>
</dbReference>
<evidence type="ECO:0000256" key="3">
    <source>
        <dbReference type="ARBA" id="ARBA00022722"/>
    </source>
</evidence>
<dbReference type="GO" id="GO:0003677">
    <property type="term" value="F:DNA binding"/>
    <property type="evidence" value="ECO:0007669"/>
    <property type="project" value="UniProtKB-KW"/>
</dbReference>
<evidence type="ECO:0000256" key="14">
    <source>
        <dbReference type="NCBIfam" id="TIGR00228"/>
    </source>
</evidence>
<dbReference type="GO" id="GO:0006281">
    <property type="term" value="P:DNA repair"/>
    <property type="evidence" value="ECO:0007669"/>
    <property type="project" value="UniProtKB-UniRule"/>
</dbReference>
<keyword evidence="9 13" id="KW-0238">DNA-binding</keyword>
<dbReference type="GO" id="GO:0000287">
    <property type="term" value="F:magnesium ion binding"/>
    <property type="evidence" value="ECO:0007669"/>
    <property type="project" value="UniProtKB-UniRule"/>
</dbReference>
<keyword evidence="6 13" id="KW-0227">DNA damage</keyword>
<proteinExistence type="inferred from homology"/>
<dbReference type="SUPFAM" id="SSF53098">
    <property type="entry name" value="Ribonuclease H-like"/>
    <property type="match status" value="1"/>
</dbReference>
<evidence type="ECO:0000256" key="1">
    <source>
        <dbReference type="ARBA" id="ARBA00009518"/>
    </source>
</evidence>
<dbReference type="GO" id="GO:0008821">
    <property type="term" value="F:crossover junction DNA endonuclease activity"/>
    <property type="evidence" value="ECO:0007669"/>
    <property type="project" value="UniProtKB-UniRule"/>
</dbReference>
<dbReference type="FunFam" id="3.30.420.10:FF:000002">
    <property type="entry name" value="Crossover junction endodeoxyribonuclease RuvC"/>
    <property type="match status" value="1"/>
</dbReference>
<evidence type="ECO:0000256" key="9">
    <source>
        <dbReference type="ARBA" id="ARBA00023125"/>
    </source>
</evidence>
<evidence type="ECO:0000256" key="6">
    <source>
        <dbReference type="ARBA" id="ARBA00022763"/>
    </source>
</evidence>
<dbReference type="AlphaFoldDB" id="A0A1F5WGG3"/>
<dbReference type="GO" id="GO:0005737">
    <property type="term" value="C:cytoplasm"/>
    <property type="evidence" value="ECO:0007669"/>
    <property type="project" value="UniProtKB-SubCell"/>
</dbReference>
<feature type="binding site" evidence="13">
    <location>
        <position position="7"/>
    </location>
    <ligand>
        <name>Mg(2+)</name>
        <dbReference type="ChEBI" id="CHEBI:18420"/>
        <label>1</label>
    </ligand>
</feature>